<evidence type="ECO:0000256" key="2">
    <source>
        <dbReference type="ARBA" id="ARBA00022450"/>
    </source>
</evidence>
<dbReference type="SUPFAM" id="SSF52777">
    <property type="entry name" value="CoA-dependent acyltransferases"/>
    <property type="match status" value="4"/>
</dbReference>
<dbReference type="InterPro" id="IPR042099">
    <property type="entry name" value="ANL_N_sf"/>
</dbReference>
<comment type="caution">
    <text evidence="5">The sequence shown here is derived from an EMBL/GenBank/DDBJ whole genome shotgun (WGS) entry which is preliminary data.</text>
</comment>
<dbReference type="GO" id="GO:0005737">
    <property type="term" value="C:cytoplasm"/>
    <property type="evidence" value="ECO:0007669"/>
    <property type="project" value="TreeGrafter"/>
</dbReference>
<dbReference type="InterPro" id="IPR010071">
    <property type="entry name" value="AA_adenyl_dom"/>
</dbReference>
<evidence type="ECO:0000256" key="1">
    <source>
        <dbReference type="ARBA" id="ARBA00001957"/>
    </source>
</evidence>
<dbReference type="CDD" id="cd19531">
    <property type="entry name" value="LCL_NRPS-like"/>
    <property type="match status" value="1"/>
</dbReference>
<dbReference type="PROSITE" id="PS00455">
    <property type="entry name" value="AMP_BINDING"/>
    <property type="match status" value="1"/>
</dbReference>
<dbReference type="InterPro" id="IPR020806">
    <property type="entry name" value="PKS_PP-bd"/>
</dbReference>
<protein>
    <submittedName>
        <fullName evidence="5">D-alanine--poly ligase, subunit 1</fullName>
    </submittedName>
</protein>
<proteinExistence type="predicted"/>
<evidence type="ECO:0000313" key="6">
    <source>
        <dbReference type="Proteomes" id="UP000276615"/>
    </source>
</evidence>
<dbReference type="EMBL" id="RBRQ01000284">
    <property type="protein sequence ID" value="RMR03654.1"/>
    <property type="molecule type" value="Genomic_DNA"/>
</dbReference>
<keyword evidence="2" id="KW-0596">Phosphopantetheine</keyword>
<dbReference type="InterPro" id="IPR025110">
    <property type="entry name" value="AMP-bd_C"/>
</dbReference>
<dbReference type="GO" id="GO:0031177">
    <property type="term" value="F:phosphopantetheine binding"/>
    <property type="evidence" value="ECO:0007669"/>
    <property type="project" value="InterPro"/>
</dbReference>
<dbReference type="SUPFAM" id="SSF47336">
    <property type="entry name" value="ACP-like"/>
    <property type="match status" value="1"/>
</dbReference>
<dbReference type="PROSITE" id="PS00012">
    <property type="entry name" value="PHOSPHOPANTETHEINE"/>
    <property type="match status" value="1"/>
</dbReference>
<dbReference type="PANTHER" id="PTHR45527">
    <property type="entry name" value="NONRIBOSOMAL PEPTIDE SYNTHETASE"/>
    <property type="match status" value="1"/>
</dbReference>
<dbReference type="Pfam" id="PF13193">
    <property type="entry name" value="AMP-binding_C"/>
    <property type="match status" value="1"/>
</dbReference>
<dbReference type="Gene3D" id="3.30.559.30">
    <property type="entry name" value="Nonribosomal peptide synthetase, condensation domain"/>
    <property type="match status" value="2"/>
</dbReference>
<dbReference type="SMART" id="SM00823">
    <property type="entry name" value="PKS_PP"/>
    <property type="match status" value="1"/>
</dbReference>
<dbReference type="InterPro" id="IPR045851">
    <property type="entry name" value="AMP-bd_C_sf"/>
</dbReference>
<dbReference type="Gene3D" id="3.40.50.12780">
    <property type="entry name" value="N-terminal domain of ligase-like"/>
    <property type="match status" value="1"/>
</dbReference>
<dbReference type="InterPro" id="IPR036736">
    <property type="entry name" value="ACP-like_sf"/>
</dbReference>
<dbReference type="InterPro" id="IPR020845">
    <property type="entry name" value="AMP-binding_CS"/>
</dbReference>
<feature type="domain" description="Carrier" evidence="4">
    <location>
        <begin position="965"/>
        <end position="1040"/>
    </location>
</feature>
<comment type="cofactor">
    <cofactor evidence="1">
        <name>pantetheine 4'-phosphate</name>
        <dbReference type="ChEBI" id="CHEBI:47942"/>
    </cofactor>
</comment>
<dbReference type="Gene3D" id="3.30.300.30">
    <property type="match status" value="1"/>
</dbReference>
<reference evidence="5 6" key="1">
    <citation type="submission" date="2018-08" db="EMBL/GenBank/DDBJ databases">
        <title>Recombination of ecologically and evolutionarily significant loci maintains genetic cohesion in the Pseudomonas syringae species complex.</title>
        <authorList>
            <person name="Dillon M."/>
            <person name="Thakur S."/>
            <person name="Almeida R.N.D."/>
            <person name="Weir B.S."/>
            <person name="Guttman D.S."/>
        </authorList>
    </citation>
    <scope>NUCLEOTIDE SEQUENCE [LARGE SCALE GENOMIC DNA]</scope>
    <source>
        <strain evidence="5 6">ICMP 8670</strain>
    </source>
</reference>
<dbReference type="Gene3D" id="3.30.559.10">
    <property type="entry name" value="Chloramphenicol acetyltransferase-like domain"/>
    <property type="match status" value="2"/>
</dbReference>
<dbReference type="InterPro" id="IPR000873">
    <property type="entry name" value="AMP-dep_synth/lig_dom"/>
</dbReference>
<keyword evidence="5" id="KW-0436">Ligase</keyword>
<dbReference type="Pfam" id="PF00550">
    <property type="entry name" value="PP-binding"/>
    <property type="match status" value="1"/>
</dbReference>
<dbReference type="SUPFAM" id="SSF56801">
    <property type="entry name" value="Acetyl-CoA synthetase-like"/>
    <property type="match status" value="1"/>
</dbReference>
<dbReference type="GO" id="GO:0016874">
    <property type="term" value="F:ligase activity"/>
    <property type="evidence" value="ECO:0007669"/>
    <property type="project" value="UniProtKB-KW"/>
</dbReference>
<accession>A0A3M4RLS1</accession>
<keyword evidence="3" id="KW-0597">Phosphoprotein</keyword>
<dbReference type="InterPro" id="IPR001242">
    <property type="entry name" value="Condensation_dom"/>
</dbReference>
<dbReference type="InterPro" id="IPR009081">
    <property type="entry name" value="PP-bd_ACP"/>
</dbReference>
<dbReference type="Gene3D" id="1.10.1200.10">
    <property type="entry name" value="ACP-like"/>
    <property type="match status" value="1"/>
</dbReference>
<evidence type="ECO:0000313" key="5">
    <source>
        <dbReference type="EMBL" id="RMR03654.1"/>
    </source>
</evidence>
<organism evidence="5 6">
    <name type="scientific">Pseudomonas syringae pv. primulae</name>
    <dbReference type="NCBI Taxonomy" id="251707"/>
    <lineage>
        <taxon>Bacteria</taxon>
        <taxon>Pseudomonadati</taxon>
        <taxon>Pseudomonadota</taxon>
        <taxon>Gammaproteobacteria</taxon>
        <taxon>Pseudomonadales</taxon>
        <taxon>Pseudomonadaceae</taxon>
        <taxon>Pseudomonas</taxon>
    </lineage>
</organism>
<evidence type="ECO:0000256" key="3">
    <source>
        <dbReference type="ARBA" id="ARBA00022553"/>
    </source>
</evidence>
<dbReference type="GO" id="GO:0043041">
    <property type="term" value="P:amino acid activation for nonribosomal peptide biosynthetic process"/>
    <property type="evidence" value="ECO:0007669"/>
    <property type="project" value="TreeGrafter"/>
</dbReference>
<dbReference type="PROSITE" id="PS50075">
    <property type="entry name" value="CARRIER"/>
    <property type="match status" value="1"/>
</dbReference>
<dbReference type="NCBIfam" id="TIGR01733">
    <property type="entry name" value="AA-adenyl-dom"/>
    <property type="match status" value="1"/>
</dbReference>
<dbReference type="Pfam" id="PF00501">
    <property type="entry name" value="AMP-binding"/>
    <property type="match status" value="1"/>
</dbReference>
<name>A0A3M4RLS1_9PSED</name>
<evidence type="ECO:0000259" key="4">
    <source>
        <dbReference type="PROSITE" id="PS50075"/>
    </source>
</evidence>
<dbReference type="InterPro" id="IPR006162">
    <property type="entry name" value="Ppantetheine_attach_site"/>
</dbReference>
<dbReference type="PANTHER" id="PTHR45527:SF1">
    <property type="entry name" value="FATTY ACID SYNTHASE"/>
    <property type="match status" value="1"/>
</dbReference>
<dbReference type="InterPro" id="IPR023213">
    <property type="entry name" value="CAT-like_dom_sf"/>
</dbReference>
<sequence>MRSMVNQLQLPGDSHPLPVKVQAKDIYPLTFLQEGLLFHSLQDGAECDYLVQVSCRLNGIDPQRWRAAWGQVASGVDTLKTAFAWRNVSPPMQIVARDVQLQWALIDCSSQTAIEQEREFDSYLEKDRVSRFNLSRPPLHRMAVFILGEGALRFVWTYHHLILDAWSATILLGWVMDTYLTGSHPPSMPFKTYVGWVQKRDTTQARDYWSNLFAEPAPVSSPPFLQPSTGAAERQPQRLKRVLSQASTTEIGQAVVARRLTLATLVQAAWALTLRDFSMCEDVTFGWVIADRSVDLKGIDRMVGLMVNTLPMRLRCNPVTAAGAFLDEVQTSSTLAWDNGRLPLTEIHEIAGLSAGEALFETVVVFENLPPLRDGTANGISVGDRRAFWRTSYPISLMVAPGPCLKLEIAYNAAQVEEGAVAALLARMQAYLVALVGLPDQPIGALVEKAPAFKWQGAQQPLSKHGLGAQLGVRLAARGQSTALQWGDDWRMSAAELAERSEVLATRLQALGLKPGQLVGTHLDRDAGQVVALLALLKLGCPFLAIDRCLPLERKQYLVADSRVGVILGQEDDDLQLSNVQWAALNAAGEWVVGPDRFLTGGATLAGNAAYLMYTSGSTGQPKGVIVPAQALENVLINFSQSPGLSKQDRFLALTTLSFDISLLEIFAPLWSGALLLLAPSELSRDPQRLGQMIARTAPSVMQATPSIWRLLLQQGWEGRPQMRAWCGGEALDRELADRLLPHVNQLWNLYGPTEATIWAMVEQVGTQAQPIYLGTPINNMRAYVLDAAGNNVPLGGRGRLFLAGQGLACGYHGRPEATQAVFVADPFQLGAPSLMYCTGDIVHINEQGRLRYLGRNDGQIKLRGIRLELAEVEAALSRHPAVVAAAAKLWPDAQGHYELAGYIVCRTPVNHEDVRAAAAAVLPPGATPASIIELDRLPLSPAGKVDRKRLPAPLEGAKVPDERLHRSQVSEVVAATWSKVLGMRSIGQDDDFFALGGHSLKVVAVTSLLNRLFGTSIALVELFRAPTLKAYVNRVEHLVNHHCGVALTVPRRVDRNVWRPLSSSQRQLWFASHADKEQRAFQLTCALQIDGALDVQVLSQAVEQLQQRHGALRMVFREHAGEPQQKVLASPQRTLRLWDVAEQEAALAQLTLETMPLTQGPPVQFVLVRQSATRAVCVLIIHHLLVDEWSLGVLVEDLSEIYSAIHADAVLPIQTPQVDFIDYVAEELEQSEALGRRVDLAYWTRQLHQLRPTRLSPDRLGATHRVSRGGHVRIDLDATLRGHLERVAAARAVTPFVALLAGVYIVLQRYGMGEDICLGVMDAGRTRSEMERVVGLFARALPIRLHIDEGELLETLMHRVQSTLLDASIHANTPLDEIVRCLELSGAGGRNPLFNILIVMQNMLGGTSTFGGMPARPIAVDSGVSEFDLLIEIFTSKNGYGIRFVYDWELFEAARINELAQRLERTLLQIADNPLAQVGDISLLGPGEVDSLRQAFASEAP</sequence>
<gene>
    <name evidence="5" type="ORF">ALP92_03946</name>
</gene>
<dbReference type="GO" id="GO:0044550">
    <property type="term" value="P:secondary metabolite biosynthetic process"/>
    <property type="evidence" value="ECO:0007669"/>
    <property type="project" value="TreeGrafter"/>
</dbReference>
<dbReference type="Proteomes" id="UP000276615">
    <property type="component" value="Unassembled WGS sequence"/>
</dbReference>
<dbReference type="Pfam" id="PF00668">
    <property type="entry name" value="Condensation"/>
    <property type="match status" value="2"/>
</dbReference>